<protein>
    <submittedName>
        <fullName evidence="3 4">Transcriptional regulator</fullName>
    </submittedName>
</protein>
<evidence type="ECO:0000313" key="6">
    <source>
        <dbReference type="Proteomes" id="UP000198940"/>
    </source>
</evidence>
<dbReference type="CDD" id="cd00093">
    <property type="entry name" value="HTH_XRE"/>
    <property type="match status" value="1"/>
</dbReference>
<dbReference type="Gene3D" id="1.10.260.40">
    <property type="entry name" value="lambda repressor-like DNA-binding domains"/>
    <property type="match status" value="1"/>
</dbReference>
<keyword evidence="1" id="KW-0238">DNA-binding</keyword>
<evidence type="ECO:0000259" key="2">
    <source>
        <dbReference type="PROSITE" id="PS50943"/>
    </source>
</evidence>
<name>A0A1M7C9N6_9FLAO</name>
<accession>A0A1M7C9N6</accession>
<dbReference type="SMART" id="SM00530">
    <property type="entry name" value="HTH_XRE"/>
    <property type="match status" value="1"/>
</dbReference>
<sequence length="74" mass="8336">MTKIRDEKYLKALGKKIKDIRKQKGISTYDLSYESNISRSQINSIEKGDINTSICTLKAIADALGLKVKDLVDF</sequence>
<dbReference type="EMBL" id="FRAT01000013">
    <property type="protein sequence ID" value="SHL63924.1"/>
    <property type="molecule type" value="Genomic_DNA"/>
</dbReference>
<dbReference type="GO" id="GO:0005829">
    <property type="term" value="C:cytosol"/>
    <property type="evidence" value="ECO:0007669"/>
    <property type="project" value="TreeGrafter"/>
</dbReference>
<comment type="caution">
    <text evidence="4">The sequence shown here is derived from an EMBL/GenBank/DDBJ whole genome shotgun (WGS) entry which is preliminary data.</text>
</comment>
<dbReference type="GO" id="GO:0003677">
    <property type="term" value="F:DNA binding"/>
    <property type="evidence" value="ECO:0007669"/>
    <property type="project" value="UniProtKB-KW"/>
</dbReference>
<dbReference type="InterPro" id="IPR010982">
    <property type="entry name" value="Lambda_DNA-bd_dom_sf"/>
</dbReference>
<dbReference type="AlphaFoldDB" id="A0A1M7C9N6"/>
<dbReference type="InterPro" id="IPR050807">
    <property type="entry name" value="TransReg_Diox_bact_type"/>
</dbReference>
<feature type="domain" description="HTH cro/C1-type" evidence="2">
    <location>
        <begin position="17"/>
        <end position="71"/>
    </location>
</feature>
<evidence type="ECO:0000256" key="1">
    <source>
        <dbReference type="ARBA" id="ARBA00023125"/>
    </source>
</evidence>
<evidence type="ECO:0000313" key="5">
    <source>
        <dbReference type="Proteomes" id="UP000184031"/>
    </source>
</evidence>
<reference evidence="4 5" key="1">
    <citation type="submission" date="2016-11" db="EMBL/GenBank/DDBJ databases">
        <authorList>
            <person name="Varghese N."/>
            <person name="Submissions S."/>
        </authorList>
    </citation>
    <scope>NUCLEOTIDE SEQUENCE [LARGE SCALE GENOMIC DNA]</scope>
    <source>
        <strain evidence="4 5">CGMCC 1.12174</strain>
        <strain evidence="3 6">DSM 26351</strain>
    </source>
</reference>
<evidence type="ECO:0000313" key="3">
    <source>
        <dbReference type="EMBL" id="SFC61340.1"/>
    </source>
</evidence>
<dbReference type="Pfam" id="PF01381">
    <property type="entry name" value="HTH_3"/>
    <property type="match status" value="1"/>
</dbReference>
<dbReference type="GO" id="GO:0003700">
    <property type="term" value="F:DNA-binding transcription factor activity"/>
    <property type="evidence" value="ECO:0007669"/>
    <property type="project" value="TreeGrafter"/>
</dbReference>
<dbReference type="PANTHER" id="PTHR46797:SF1">
    <property type="entry name" value="METHYLPHOSPHONATE SYNTHASE"/>
    <property type="match status" value="1"/>
</dbReference>
<dbReference type="PANTHER" id="PTHR46797">
    <property type="entry name" value="HTH-TYPE TRANSCRIPTIONAL REGULATOR"/>
    <property type="match status" value="1"/>
</dbReference>
<dbReference type="OrthoDB" id="680346at2"/>
<dbReference type="EMBL" id="FOKU01000015">
    <property type="protein sequence ID" value="SFC61340.1"/>
    <property type="molecule type" value="Genomic_DNA"/>
</dbReference>
<dbReference type="STRING" id="1055723.SAMN05216293_3956"/>
<dbReference type="Proteomes" id="UP000184031">
    <property type="component" value="Unassembled WGS sequence"/>
</dbReference>
<dbReference type="RefSeq" id="WP_072882815.1">
    <property type="nucleotide sequence ID" value="NZ_FOKU01000015.1"/>
</dbReference>
<dbReference type="SUPFAM" id="SSF47413">
    <property type="entry name" value="lambda repressor-like DNA-binding domains"/>
    <property type="match status" value="1"/>
</dbReference>
<dbReference type="Proteomes" id="UP000198940">
    <property type="component" value="Unassembled WGS sequence"/>
</dbReference>
<dbReference type="PROSITE" id="PS50943">
    <property type="entry name" value="HTH_CROC1"/>
    <property type="match status" value="1"/>
</dbReference>
<keyword evidence="6" id="KW-1185">Reference proteome</keyword>
<gene>
    <name evidence="3" type="ORF">SAMN04487891_11526</name>
    <name evidence="4" type="ORF">SAMN05216293_3956</name>
</gene>
<proteinExistence type="predicted"/>
<organism evidence="4 5">
    <name type="scientific">Flagellimonas taeanensis</name>
    <dbReference type="NCBI Taxonomy" id="1005926"/>
    <lineage>
        <taxon>Bacteria</taxon>
        <taxon>Pseudomonadati</taxon>
        <taxon>Bacteroidota</taxon>
        <taxon>Flavobacteriia</taxon>
        <taxon>Flavobacteriales</taxon>
        <taxon>Flavobacteriaceae</taxon>
        <taxon>Flagellimonas</taxon>
    </lineage>
</organism>
<evidence type="ECO:0000313" key="4">
    <source>
        <dbReference type="EMBL" id="SHL63924.1"/>
    </source>
</evidence>
<dbReference type="InterPro" id="IPR001387">
    <property type="entry name" value="Cro/C1-type_HTH"/>
</dbReference>